<dbReference type="PANTHER" id="PTHR37423">
    <property type="entry name" value="SOLUBLE LYTIC MUREIN TRANSGLYCOSYLASE-RELATED"/>
    <property type="match status" value="1"/>
</dbReference>
<dbReference type="Pfam" id="PF01464">
    <property type="entry name" value="SLT"/>
    <property type="match status" value="1"/>
</dbReference>
<dbReference type="InterPro" id="IPR023346">
    <property type="entry name" value="Lysozyme-like_dom_sf"/>
</dbReference>
<proteinExistence type="inferred from homology"/>
<sequence>MAGSNVNGVSASPVNTAGSNTLGGTPTTPGTSALTDAGTTAAPSSGTAALTSATNLSSSEAALASEIQTFEQMLLQQMEASMLAANTEALSDIGSTDSDTDLFGSSDEDGLDSSTTGSGLLDASSGFSPYSTEAVLSALLTSGLGSSGLGNSSAGTLTDDTIPVDPDASTGALSASAMSALAAAAPATTSDTTISQSVAQAAAKYGVPAGLITAVIEQESGMNPNAVSPAGAMGLMQLMPSTAAEMGVTNPLDPAQNIDAGTHYLSQLIAQVDGNIPLALAAYNAGPGAVEQYGGIPPYPETQNYVEQVMQKWQALGGGSSEV</sequence>
<dbReference type="PROSITE" id="PS00922">
    <property type="entry name" value="TRANSGLYCOSYLASE"/>
    <property type="match status" value="1"/>
</dbReference>
<evidence type="ECO:0000256" key="1">
    <source>
        <dbReference type="ARBA" id="ARBA00007734"/>
    </source>
</evidence>
<comment type="caution">
    <text evidence="4">The sequence shown here is derived from an EMBL/GenBank/DDBJ whole genome shotgun (WGS) entry which is preliminary data.</text>
</comment>
<organism evidence="4 5">
    <name type="scientific">Alicyclobacillus cycloheptanicus</name>
    <dbReference type="NCBI Taxonomy" id="1457"/>
    <lineage>
        <taxon>Bacteria</taxon>
        <taxon>Bacillati</taxon>
        <taxon>Bacillota</taxon>
        <taxon>Bacilli</taxon>
        <taxon>Bacillales</taxon>
        <taxon>Alicyclobacillaceae</taxon>
        <taxon>Alicyclobacillus</taxon>
    </lineage>
</organism>
<evidence type="ECO:0000313" key="5">
    <source>
        <dbReference type="Proteomes" id="UP001232973"/>
    </source>
</evidence>
<dbReference type="CDD" id="cd00254">
    <property type="entry name" value="LT-like"/>
    <property type="match status" value="1"/>
</dbReference>
<evidence type="ECO:0000313" key="4">
    <source>
        <dbReference type="EMBL" id="MDQ0189028.1"/>
    </source>
</evidence>
<reference evidence="4 5" key="1">
    <citation type="submission" date="2023-07" db="EMBL/GenBank/DDBJ databases">
        <title>Genomic Encyclopedia of Type Strains, Phase IV (KMG-IV): sequencing the most valuable type-strain genomes for metagenomic binning, comparative biology and taxonomic classification.</title>
        <authorList>
            <person name="Goeker M."/>
        </authorList>
    </citation>
    <scope>NUCLEOTIDE SEQUENCE [LARGE SCALE GENOMIC DNA]</scope>
    <source>
        <strain evidence="4 5">DSM 4006</strain>
    </source>
</reference>
<dbReference type="Proteomes" id="UP001232973">
    <property type="component" value="Unassembled WGS sequence"/>
</dbReference>
<evidence type="ECO:0000256" key="2">
    <source>
        <dbReference type="SAM" id="MobiDB-lite"/>
    </source>
</evidence>
<keyword evidence="5" id="KW-1185">Reference proteome</keyword>
<feature type="region of interest" description="Disordered" evidence="2">
    <location>
        <begin position="96"/>
        <end position="117"/>
    </location>
</feature>
<dbReference type="SUPFAM" id="SSF53955">
    <property type="entry name" value="Lysozyme-like"/>
    <property type="match status" value="1"/>
</dbReference>
<dbReference type="InterPro" id="IPR000189">
    <property type="entry name" value="Transglyc_AS"/>
</dbReference>
<comment type="similarity">
    <text evidence="1">Belongs to the transglycosylase Slt family.</text>
</comment>
<dbReference type="RefSeq" id="WP_274456381.1">
    <property type="nucleotide sequence ID" value="NZ_CP067097.1"/>
</dbReference>
<feature type="compositionally biased region" description="Low complexity" evidence="2">
    <location>
        <begin position="18"/>
        <end position="46"/>
    </location>
</feature>
<evidence type="ECO:0000259" key="3">
    <source>
        <dbReference type="Pfam" id="PF01464"/>
    </source>
</evidence>
<name>A0ABT9XFF5_9BACL</name>
<protein>
    <recommendedName>
        <fullName evidence="3">Transglycosylase SLT domain-containing protein</fullName>
    </recommendedName>
</protein>
<feature type="compositionally biased region" description="Polar residues" evidence="2">
    <location>
        <begin position="1"/>
        <end position="17"/>
    </location>
</feature>
<accession>A0ABT9XFF5</accession>
<dbReference type="Gene3D" id="1.10.530.10">
    <property type="match status" value="1"/>
</dbReference>
<feature type="region of interest" description="Disordered" evidence="2">
    <location>
        <begin position="1"/>
        <end position="46"/>
    </location>
</feature>
<dbReference type="EMBL" id="JAUSTP010000003">
    <property type="protein sequence ID" value="MDQ0189028.1"/>
    <property type="molecule type" value="Genomic_DNA"/>
</dbReference>
<gene>
    <name evidence="4" type="ORF">J2S03_000842</name>
</gene>
<dbReference type="InterPro" id="IPR008258">
    <property type="entry name" value="Transglycosylase_SLT_dom_1"/>
</dbReference>
<feature type="domain" description="Transglycosylase SLT" evidence="3">
    <location>
        <begin position="198"/>
        <end position="297"/>
    </location>
</feature>
<dbReference type="PANTHER" id="PTHR37423:SF2">
    <property type="entry name" value="MEMBRANE-BOUND LYTIC MUREIN TRANSGLYCOSYLASE C"/>
    <property type="match status" value="1"/>
</dbReference>